<accession>A0ABV8MS48</accession>
<dbReference type="EMBL" id="JBHSBU010000001">
    <property type="protein sequence ID" value="MFC4160161.1"/>
    <property type="molecule type" value="Genomic_DNA"/>
</dbReference>
<proteinExistence type="predicted"/>
<dbReference type="GO" id="GO:0061542">
    <property type="term" value="F:3-demethylubiquinol 3-O-methyltransferase activity"/>
    <property type="evidence" value="ECO:0007669"/>
    <property type="project" value="UniProtKB-EC"/>
</dbReference>
<sequence length="311" mass="34853">MPALNMLLARPTAWGFLDELNIDPSGLVRIHGWSQAADAALRPPRVLADDDEVGLLHRYRYGRADVPGEQPFTGFAFEYRLPQQIATLHIDFGDGFTIDAPQAMSFYRPDYEALFGLEQVAKREHIYGSGPPAQAIDPDVQRLMVLMRGRTLDFGCGAGLMVSALRQRGTEAFGIEIDRPAIREGLLPDAAPYITLYQGGPLPFEDDSFDCVTAFEVIEHIDDYHSALREIARLAPMAIFSVPDIGVLPLCHRHNVVPWHLLESTHFNFFTETSLKATLAPYYSRIEFGRVCPITINDTRYHVSLTAVCYR</sequence>
<dbReference type="RefSeq" id="WP_378164678.1">
    <property type="nucleotide sequence ID" value="NZ_JBHSBU010000001.1"/>
</dbReference>
<dbReference type="Proteomes" id="UP001595791">
    <property type="component" value="Unassembled WGS sequence"/>
</dbReference>
<comment type="caution">
    <text evidence="1">The sequence shown here is derived from an EMBL/GenBank/DDBJ whole genome shotgun (WGS) entry which is preliminary data.</text>
</comment>
<dbReference type="Pfam" id="PF13489">
    <property type="entry name" value="Methyltransf_23"/>
    <property type="match status" value="1"/>
</dbReference>
<dbReference type="EC" id="2.1.1.222" evidence="1"/>
<dbReference type="SUPFAM" id="SSF53335">
    <property type="entry name" value="S-adenosyl-L-methionine-dependent methyltransferases"/>
    <property type="match status" value="1"/>
</dbReference>
<dbReference type="InterPro" id="IPR029063">
    <property type="entry name" value="SAM-dependent_MTases_sf"/>
</dbReference>
<organism evidence="1 2">
    <name type="scientific">Chitinimonas lacunae</name>
    <dbReference type="NCBI Taxonomy" id="1963018"/>
    <lineage>
        <taxon>Bacteria</taxon>
        <taxon>Pseudomonadati</taxon>
        <taxon>Pseudomonadota</taxon>
        <taxon>Betaproteobacteria</taxon>
        <taxon>Neisseriales</taxon>
        <taxon>Chitinibacteraceae</taxon>
        <taxon>Chitinimonas</taxon>
    </lineage>
</organism>
<protein>
    <submittedName>
        <fullName evidence="1">Class I SAM-dependent methyltransferase</fullName>
        <ecNumber evidence="1">2.1.1.222</ecNumber>
        <ecNumber evidence="1">2.1.1.64</ecNumber>
    </submittedName>
</protein>
<evidence type="ECO:0000313" key="2">
    <source>
        <dbReference type="Proteomes" id="UP001595791"/>
    </source>
</evidence>
<keyword evidence="1" id="KW-0808">Transferase</keyword>
<dbReference type="CDD" id="cd02440">
    <property type="entry name" value="AdoMet_MTases"/>
    <property type="match status" value="1"/>
</dbReference>
<dbReference type="GO" id="GO:0032259">
    <property type="term" value="P:methylation"/>
    <property type="evidence" value="ECO:0007669"/>
    <property type="project" value="UniProtKB-KW"/>
</dbReference>
<dbReference type="Gene3D" id="3.40.50.150">
    <property type="entry name" value="Vaccinia Virus protein VP39"/>
    <property type="match status" value="1"/>
</dbReference>
<evidence type="ECO:0000313" key="1">
    <source>
        <dbReference type="EMBL" id="MFC4160161.1"/>
    </source>
</evidence>
<name>A0ABV8MS48_9NEIS</name>
<keyword evidence="1" id="KW-0489">Methyltransferase</keyword>
<dbReference type="GO" id="GO:0102208">
    <property type="term" value="F:2-polyprenyl-6-hydroxyphenol methylase activity"/>
    <property type="evidence" value="ECO:0007669"/>
    <property type="project" value="UniProtKB-EC"/>
</dbReference>
<reference evidence="2" key="1">
    <citation type="journal article" date="2019" name="Int. J. Syst. Evol. Microbiol.">
        <title>The Global Catalogue of Microorganisms (GCM) 10K type strain sequencing project: providing services to taxonomists for standard genome sequencing and annotation.</title>
        <authorList>
            <consortium name="The Broad Institute Genomics Platform"/>
            <consortium name="The Broad Institute Genome Sequencing Center for Infectious Disease"/>
            <person name="Wu L."/>
            <person name="Ma J."/>
        </authorList>
    </citation>
    <scope>NUCLEOTIDE SEQUENCE [LARGE SCALE GENOMIC DNA]</scope>
    <source>
        <strain evidence="2">LMG 29894</strain>
    </source>
</reference>
<keyword evidence="2" id="KW-1185">Reference proteome</keyword>
<gene>
    <name evidence="1" type="ORF">ACFOW7_12455</name>
</gene>
<dbReference type="EC" id="2.1.1.64" evidence="1"/>